<dbReference type="GO" id="GO:0005304">
    <property type="term" value="F:L-valine transmembrane transporter activity"/>
    <property type="evidence" value="ECO:0007669"/>
    <property type="project" value="TreeGrafter"/>
</dbReference>
<evidence type="ECO:0000256" key="6">
    <source>
        <dbReference type="ARBA" id="ARBA00022970"/>
    </source>
</evidence>
<accession>E7RYI1</accession>
<dbReference type="Pfam" id="PF02653">
    <property type="entry name" value="BPD_transp_2"/>
    <property type="match status" value="1"/>
</dbReference>
<evidence type="ECO:0000256" key="8">
    <source>
        <dbReference type="ARBA" id="ARBA00023136"/>
    </source>
</evidence>
<dbReference type="NCBIfam" id="NF008011">
    <property type="entry name" value="PRK10740.1"/>
    <property type="match status" value="1"/>
</dbReference>
<evidence type="ECO:0000256" key="3">
    <source>
        <dbReference type="ARBA" id="ARBA00022475"/>
    </source>
</evidence>
<dbReference type="GO" id="GO:0015192">
    <property type="term" value="F:L-phenylalanine transmembrane transporter activity"/>
    <property type="evidence" value="ECO:0007669"/>
    <property type="project" value="TreeGrafter"/>
</dbReference>
<sequence length="317" mass="33234">MPAPGAVVASMSEYLPQIVQQTFNGLSLGAIYALIAIGYTMVYGIIGMINFAHGEIYMIGAYVGLVTLTALGTQGSVPLPLAIGLMLAMAMIVTALYGYSVERIAYRPVRGGPRLVALISAIGMSIFLQNWVALGQGSRDMAVPSLISGGIDIPFGNFDVTFSWSRILIIVVTVVLMVGLSLYIRHSRMGRASRACSQDMQMARLLGIDTNRVISFTFVLGAVLAAVGGVLIAITIGKLNPFIGFIAGIKAFTAAVLGGIGSIPGAMLGGVLLGLAETFAAAFISAQYKDIVAFGLLILILLFRPSGLLGKPEVEKV</sequence>
<keyword evidence="2" id="KW-0813">Transport</keyword>
<protein>
    <submittedName>
        <fullName evidence="11">Branched-chain amino acid ABC transporter, permease protein</fullName>
    </submittedName>
</protein>
<dbReference type="PANTHER" id="PTHR11795:SF371">
    <property type="entry name" value="HIGH-AFFINITY BRANCHED-CHAIN AMINO ACID TRANSPORT SYSTEM PERMEASE PROTEIN LIVH"/>
    <property type="match status" value="1"/>
</dbReference>
<dbReference type="InterPro" id="IPR052157">
    <property type="entry name" value="BCAA_transport_permease"/>
</dbReference>
<dbReference type="EMBL" id="AEQP01000017">
    <property type="protein sequence ID" value="EFV94489.1"/>
    <property type="molecule type" value="Genomic_DNA"/>
</dbReference>
<feature type="transmembrane region" description="Helical" evidence="10">
    <location>
        <begin position="56"/>
        <end position="73"/>
    </location>
</feature>
<keyword evidence="12" id="KW-1185">Reference proteome</keyword>
<gene>
    <name evidence="11" type="ORF">HMPREF0551_1745</name>
</gene>
<feature type="transmembrane region" description="Helical" evidence="10">
    <location>
        <begin position="164"/>
        <end position="184"/>
    </location>
</feature>
<evidence type="ECO:0000256" key="7">
    <source>
        <dbReference type="ARBA" id="ARBA00022989"/>
    </source>
</evidence>
<dbReference type="GO" id="GO:0015188">
    <property type="term" value="F:L-isoleucine transmembrane transporter activity"/>
    <property type="evidence" value="ECO:0007669"/>
    <property type="project" value="TreeGrafter"/>
</dbReference>
<organism evidence="11 12">
    <name type="scientific">Lautropia mirabilis ATCC 51599</name>
    <dbReference type="NCBI Taxonomy" id="887898"/>
    <lineage>
        <taxon>Bacteria</taxon>
        <taxon>Pseudomonadati</taxon>
        <taxon>Pseudomonadota</taxon>
        <taxon>Betaproteobacteria</taxon>
        <taxon>Burkholderiales</taxon>
        <taxon>Burkholderiaceae</taxon>
        <taxon>Lautropia</taxon>
    </lineage>
</organism>
<dbReference type="STRING" id="887898.HMPREF0551_1745"/>
<keyword evidence="7 10" id="KW-1133">Transmembrane helix</keyword>
<dbReference type="CDD" id="cd06582">
    <property type="entry name" value="TM_PBP1_LivH_like"/>
    <property type="match status" value="1"/>
</dbReference>
<dbReference type="GO" id="GO:1903806">
    <property type="term" value="P:L-isoleucine import across plasma membrane"/>
    <property type="evidence" value="ECO:0007669"/>
    <property type="project" value="TreeGrafter"/>
</dbReference>
<dbReference type="GO" id="GO:0015190">
    <property type="term" value="F:L-leucine transmembrane transporter activity"/>
    <property type="evidence" value="ECO:0007669"/>
    <property type="project" value="TreeGrafter"/>
</dbReference>
<evidence type="ECO:0000256" key="10">
    <source>
        <dbReference type="SAM" id="Phobius"/>
    </source>
</evidence>
<comment type="caution">
    <text evidence="11">The sequence shown here is derived from an EMBL/GenBank/DDBJ whole genome shotgun (WGS) entry which is preliminary data.</text>
</comment>
<dbReference type="AlphaFoldDB" id="E7RYI1"/>
<dbReference type="GO" id="GO:0015808">
    <property type="term" value="P:L-alanine transport"/>
    <property type="evidence" value="ECO:0007669"/>
    <property type="project" value="TreeGrafter"/>
</dbReference>
<keyword evidence="8 10" id="KW-0472">Membrane</keyword>
<evidence type="ECO:0000313" key="11">
    <source>
        <dbReference type="EMBL" id="EFV94489.1"/>
    </source>
</evidence>
<proteinExistence type="inferred from homology"/>
<evidence type="ECO:0000256" key="9">
    <source>
        <dbReference type="ARBA" id="ARBA00037998"/>
    </source>
</evidence>
<evidence type="ECO:0000256" key="1">
    <source>
        <dbReference type="ARBA" id="ARBA00004651"/>
    </source>
</evidence>
<feature type="transmembrane region" description="Helical" evidence="10">
    <location>
        <begin position="111"/>
        <end position="132"/>
    </location>
</feature>
<dbReference type="GO" id="GO:0005886">
    <property type="term" value="C:plasma membrane"/>
    <property type="evidence" value="ECO:0007669"/>
    <property type="project" value="UniProtKB-SubCell"/>
</dbReference>
<evidence type="ECO:0000256" key="5">
    <source>
        <dbReference type="ARBA" id="ARBA00022692"/>
    </source>
</evidence>
<dbReference type="Proteomes" id="UP000011021">
    <property type="component" value="Unassembled WGS sequence"/>
</dbReference>
<feature type="transmembrane region" description="Helical" evidence="10">
    <location>
        <begin position="291"/>
        <end position="310"/>
    </location>
</feature>
<dbReference type="PANTHER" id="PTHR11795">
    <property type="entry name" value="BRANCHED-CHAIN AMINO ACID TRANSPORT SYSTEM PERMEASE PROTEIN LIVH"/>
    <property type="match status" value="1"/>
</dbReference>
<feature type="transmembrane region" description="Helical" evidence="10">
    <location>
        <begin position="213"/>
        <end position="236"/>
    </location>
</feature>
<reference evidence="11 12" key="1">
    <citation type="submission" date="2010-12" db="EMBL/GenBank/DDBJ databases">
        <authorList>
            <person name="Muzny D."/>
            <person name="Qin X."/>
            <person name="Deng J."/>
            <person name="Jiang H."/>
            <person name="Liu Y."/>
            <person name="Qu J."/>
            <person name="Song X.-Z."/>
            <person name="Zhang L."/>
            <person name="Thornton R."/>
            <person name="Coyle M."/>
            <person name="Francisco L."/>
            <person name="Jackson L."/>
            <person name="Javaid M."/>
            <person name="Korchina V."/>
            <person name="Kovar C."/>
            <person name="Mata R."/>
            <person name="Mathew T."/>
            <person name="Ngo R."/>
            <person name="Nguyen L."/>
            <person name="Nguyen N."/>
            <person name="Okwuonu G."/>
            <person name="Ongeri F."/>
            <person name="Pham C."/>
            <person name="Simmons D."/>
            <person name="Wilczek-Boney K."/>
            <person name="Hale W."/>
            <person name="Jakkamsetti A."/>
            <person name="Pham P."/>
            <person name="Ruth R."/>
            <person name="San Lucas F."/>
            <person name="Warren J."/>
            <person name="Zhang J."/>
            <person name="Zhao Z."/>
            <person name="Zhou C."/>
            <person name="Zhu D."/>
            <person name="Lee S."/>
            <person name="Bess C."/>
            <person name="Blankenburg K."/>
            <person name="Forbes L."/>
            <person name="Fu Q."/>
            <person name="Gubbala S."/>
            <person name="Hirani K."/>
            <person name="Jayaseelan J.C."/>
            <person name="Lara F."/>
            <person name="Munidasa M."/>
            <person name="Palculict T."/>
            <person name="Patil S."/>
            <person name="Pu L.-L."/>
            <person name="Saada N."/>
            <person name="Tang L."/>
            <person name="Weissenberger G."/>
            <person name="Zhu Y."/>
            <person name="Hemphill L."/>
            <person name="Shang Y."/>
            <person name="Youmans B."/>
            <person name="Ayvaz T."/>
            <person name="Ross M."/>
            <person name="Santibanez J."/>
            <person name="Aqrawi P."/>
            <person name="Gross S."/>
            <person name="Joshi V."/>
            <person name="Fowler G."/>
            <person name="Nazareth L."/>
            <person name="Reid J."/>
            <person name="Worley K."/>
            <person name="Petrosino J."/>
            <person name="Highlander S."/>
            <person name="Gibbs R."/>
        </authorList>
    </citation>
    <scope>NUCLEOTIDE SEQUENCE [LARGE SCALE GENOMIC DNA]</scope>
    <source>
        <strain evidence="11 12">ATCC 51599</strain>
    </source>
</reference>
<evidence type="ECO:0000256" key="4">
    <source>
        <dbReference type="ARBA" id="ARBA00022519"/>
    </source>
</evidence>
<dbReference type="eggNOG" id="COG0559">
    <property type="taxonomic scope" value="Bacteria"/>
</dbReference>
<feature type="transmembrane region" description="Helical" evidence="10">
    <location>
        <begin position="30"/>
        <end position="49"/>
    </location>
</feature>
<keyword evidence="4" id="KW-0997">Cell inner membrane</keyword>
<comment type="similarity">
    <text evidence="9">Belongs to the binding-protein-dependent transport system permease family. LivHM subfamily.</text>
</comment>
<name>E7RYI1_9BURK</name>
<dbReference type="HOGENOM" id="CLU_039929_3_1_4"/>
<keyword evidence="3" id="KW-1003">Cell membrane</keyword>
<comment type="subcellular location">
    <subcellularLocation>
        <location evidence="1">Cell membrane</location>
        <topology evidence="1">Multi-pass membrane protein</topology>
    </subcellularLocation>
</comment>
<evidence type="ECO:0000313" key="12">
    <source>
        <dbReference type="Proteomes" id="UP000011021"/>
    </source>
</evidence>
<dbReference type="InterPro" id="IPR001851">
    <property type="entry name" value="ABC_transp_permease"/>
</dbReference>
<keyword evidence="6" id="KW-0029">Amino-acid transport</keyword>
<keyword evidence="5 10" id="KW-0812">Transmembrane</keyword>
<feature type="transmembrane region" description="Helical" evidence="10">
    <location>
        <begin position="79"/>
        <end position="99"/>
    </location>
</feature>
<evidence type="ECO:0000256" key="2">
    <source>
        <dbReference type="ARBA" id="ARBA00022448"/>
    </source>
</evidence>
<dbReference type="GO" id="GO:0042941">
    <property type="term" value="P:D-alanine transmembrane transport"/>
    <property type="evidence" value="ECO:0007669"/>
    <property type="project" value="TreeGrafter"/>
</dbReference>